<accession>A0A223ECK6</accession>
<gene>
    <name evidence="1" type="ORF">BS1321_02775</name>
</gene>
<dbReference type="GeneID" id="56471646"/>
<dbReference type="Gene3D" id="3.10.20.520">
    <property type="entry name" value="Phenylacetic acid degradation B"/>
    <property type="match status" value="1"/>
</dbReference>
<dbReference type="Proteomes" id="UP000214618">
    <property type="component" value="Chromosome"/>
</dbReference>
<dbReference type="InterPro" id="IPR038693">
    <property type="entry name" value="PaaB_sf"/>
</dbReference>
<dbReference type="AlphaFoldDB" id="A0A223ECK6"/>
<organism evidence="1 2">
    <name type="scientific">Peribacillus simplex NBRC 15720 = DSM 1321</name>
    <dbReference type="NCBI Taxonomy" id="1349754"/>
    <lineage>
        <taxon>Bacteria</taxon>
        <taxon>Bacillati</taxon>
        <taxon>Bacillota</taxon>
        <taxon>Bacilli</taxon>
        <taxon>Bacillales</taxon>
        <taxon>Bacillaceae</taxon>
        <taxon>Peribacillus</taxon>
    </lineage>
</organism>
<evidence type="ECO:0008006" key="3">
    <source>
        <dbReference type="Google" id="ProtNLM"/>
    </source>
</evidence>
<reference evidence="1 2" key="1">
    <citation type="submission" date="2016-10" db="EMBL/GenBank/DDBJ databases">
        <title>The whole genome sequencing and assembly of Bacillus simplex DSM 1321 strain.</title>
        <authorList>
            <person name="Park M.-K."/>
            <person name="Lee Y.-J."/>
            <person name="Yi H."/>
            <person name="Bahn Y.-S."/>
            <person name="Kim J.F."/>
            <person name="Lee D.-W."/>
        </authorList>
    </citation>
    <scope>NUCLEOTIDE SEQUENCE [LARGE SCALE GENOMIC DNA]</scope>
    <source>
        <strain evidence="1 2">DSM 1321</strain>
    </source>
</reference>
<name>A0A223ECK6_9BACI</name>
<dbReference type="OrthoDB" id="2680283at2"/>
<evidence type="ECO:0000313" key="1">
    <source>
        <dbReference type="EMBL" id="ASS92982.1"/>
    </source>
</evidence>
<sequence>MSDSKVQNYEYDVLSRINRGDDLMHIGTVEANSDELARVYARYIYDEEKWVEMYIVKRENMICIREVEPFFKKRVV</sequence>
<dbReference type="RefSeq" id="WP_063234668.1">
    <property type="nucleotide sequence ID" value="NZ_BCVO01000016.1"/>
</dbReference>
<evidence type="ECO:0000313" key="2">
    <source>
        <dbReference type="Proteomes" id="UP000214618"/>
    </source>
</evidence>
<dbReference type="EMBL" id="CP017704">
    <property type="protein sequence ID" value="ASS92982.1"/>
    <property type="molecule type" value="Genomic_DNA"/>
</dbReference>
<protein>
    <recommendedName>
        <fullName evidence="3">Phenylacetic acid degradation b</fullName>
    </recommendedName>
</protein>
<proteinExistence type="predicted"/>